<evidence type="ECO:0000256" key="4">
    <source>
        <dbReference type="ARBA" id="ARBA00022691"/>
    </source>
</evidence>
<feature type="region of interest" description="Disordered" evidence="6">
    <location>
        <begin position="852"/>
        <end position="873"/>
    </location>
</feature>
<name>A0A292PPI2_9PEZI</name>
<dbReference type="EMBL" id="LN891082">
    <property type="protein sequence ID" value="CUS09459.1"/>
    <property type="molecule type" value="Genomic_DNA"/>
</dbReference>
<evidence type="ECO:0000256" key="5">
    <source>
        <dbReference type="PROSITE-ProRule" id="PRU01016"/>
    </source>
</evidence>
<dbReference type="PANTHER" id="PTHR10629:SF52">
    <property type="entry name" value="DNA (CYTOSINE-5)-METHYLTRANSFERASE 1"/>
    <property type="match status" value="1"/>
</dbReference>
<dbReference type="GO" id="GO:0003886">
    <property type="term" value="F:DNA (cytosine-5-)-methyltransferase activity"/>
    <property type="evidence" value="ECO:0007669"/>
    <property type="project" value="UniProtKB-EC"/>
</dbReference>
<dbReference type="InterPro" id="IPR050390">
    <property type="entry name" value="C5-Methyltransferase"/>
</dbReference>
<feature type="compositionally biased region" description="Basic residues" evidence="6">
    <location>
        <begin position="304"/>
        <end position="313"/>
    </location>
</feature>
<dbReference type="AlphaFoldDB" id="A0A292PPI2"/>
<dbReference type="GO" id="GO:0005634">
    <property type="term" value="C:nucleus"/>
    <property type="evidence" value="ECO:0007669"/>
    <property type="project" value="TreeGrafter"/>
</dbReference>
<feature type="active site" evidence="5">
    <location>
        <position position="625"/>
    </location>
</feature>
<keyword evidence="8" id="KW-1185">Reference proteome</keyword>
<dbReference type="PRINTS" id="PR00105">
    <property type="entry name" value="C5METTRFRASE"/>
</dbReference>
<keyword evidence="4 5" id="KW-0949">S-adenosyl-L-methionine</keyword>
<dbReference type="PROSITE" id="PS51679">
    <property type="entry name" value="SAM_MT_C5"/>
    <property type="match status" value="1"/>
</dbReference>
<dbReference type="InterPro" id="IPR031303">
    <property type="entry name" value="C5_meth_CS"/>
</dbReference>
<dbReference type="PANTHER" id="PTHR10629">
    <property type="entry name" value="CYTOSINE-SPECIFIC METHYLTRANSFERASE"/>
    <property type="match status" value="1"/>
</dbReference>
<feature type="region of interest" description="Disordered" evidence="6">
    <location>
        <begin position="721"/>
        <end position="743"/>
    </location>
</feature>
<keyword evidence="3 5" id="KW-0808">Transferase</keyword>
<evidence type="ECO:0000256" key="1">
    <source>
        <dbReference type="ARBA" id="ARBA00011975"/>
    </source>
</evidence>
<sequence>MEFCRTLPPIFEHMGGYEHPTVIEVQDHDQYLPKKPAIGYSKQLVDLTADMMLTNRGGNHTPLSNAAFDWRLPRAEPNGSIREAPRTPQTPKTPKPHENSRYPGSGHTGECKISGITGTDFHGPSAPQRPTQVHELDLELIEYHKMRLRKRKTVELFDGSFIRIVSIKNKLTEDGSSEIFLQGPQFLRSRNLLGFLPLKKNEVAMSSLSLSVPLSKVLKTRILILTNANFPEFRDITGVGDADEREGRLICRWAINLVSKAEGYLWRLKEDEADKEFRVAERGLRDQWRGGLMRAKTTNSNHLNHAKKRHKRQRDGTLKQIRLNSGGDYGEPKGTYSHLTGNPFTKDGCMQRTTGSAFAKCHAQVPEKETRFPNTQPAPCAPPSPPTSRWDPDPELMDISPPPPLKSFDELFPDQLAFGGFSTKFGLQSPPRTPFSKTGTGLRVNIDPSVVYLWNISNETQVNGSHIYNKNAPAFPGSNTRLSTLSRPERLTNNPPARANPLGSPMQREAPLRGGGLRKVTTLDDVGSEGYNPITSIPLRQPVFNSPCETAYTFGDAFCGGGGMSSGARAAGFRNAWSFDSNYEAVSTYRRNFPQCTTYHSTVNDFLTLRHPELLVDVVHLSPPCQPHSPAHTIAGKDDDNNEASLFCVRQCLQACRPRMVTLEQTDGLLNRPEWFRSLVMMFTDLGFSLSWKVLHGVEYGVPQTRKRLFLLAASPGEALPEFPKPTHAHPKAANTEGRAPPRTVRDAISGIPATATCHVHNFSPFPDGPRLSTVNLDLPLMSTILASGGPYDVHPNGRRPFTPRELACLQTFPISHVFYGSPFQKKKQIGNAVPPVLAEALLREVRKALERADRSRKKKSGQDPSWVPGGSRGRLARNPICIAD</sequence>
<dbReference type="Gene3D" id="3.90.120.10">
    <property type="entry name" value="DNA Methylase, subunit A, domain 2"/>
    <property type="match status" value="1"/>
</dbReference>
<dbReference type="InterPro" id="IPR001525">
    <property type="entry name" value="C5_MeTfrase"/>
</dbReference>
<organism evidence="7 8">
    <name type="scientific">Tuber aestivum</name>
    <name type="common">summer truffle</name>
    <dbReference type="NCBI Taxonomy" id="59557"/>
    <lineage>
        <taxon>Eukaryota</taxon>
        <taxon>Fungi</taxon>
        <taxon>Dikarya</taxon>
        <taxon>Ascomycota</taxon>
        <taxon>Pezizomycotina</taxon>
        <taxon>Pezizomycetes</taxon>
        <taxon>Pezizales</taxon>
        <taxon>Tuberaceae</taxon>
        <taxon>Tuber</taxon>
    </lineage>
</organism>
<comment type="similarity">
    <text evidence="5">Belongs to the class I-like SAM-binding methyltransferase superfamily. C5-methyltransferase family.</text>
</comment>
<keyword evidence="2 5" id="KW-0489">Methyltransferase</keyword>
<protein>
    <recommendedName>
        <fullName evidence="1">DNA (cytosine-5-)-methyltransferase</fullName>
        <ecNumber evidence="1">2.1.1.37</ecNumber>
    </recommendedName>
</protein>
<evidence type="ECO:0000313" key="8">
    <source>
        <dbReference type="Proteomes" id="UP001412239"/>
    </source>
</evidence>
<feature type="region of interest" description="Disordered" evidence="6">
    <location>
        <begin position="367"/>
        <end position="389"/>
    </location>
</feature>
<dbReference type="Gene3D" id="3.40.50.150">
    <property type="entry name" value="Vaccinia Virus protein VP39"/>
    <property type="match status" value="1"/>
</dbReference>
<feature type="compositionally biased region" description="Polar residues" evidence="6">
    <location>
        <begin position="478"/>
        <end position="495"/>
    </location>
</feature>
<dbReference type="EC" id="2.1.1.37" evidence="1"/>
<dbReference type="PROSITE" id="PS00095">
    <property type="entry name" value="C5_MTASE_2"/>
    <property type="match status" value="1"/>
</dbReference>
<feature type="region of interest" description="Disordered" evidence="6">
    <location>
        <begin position="478"/>
        <end position="516"/>
    </location>
</feature>
<feature type="region of interest" description="Disordered" evidence="6">
    <location>
        <begin position="76"/>
        <end position="110"/>
    </location>
</feature>
<dbReference type="InterPro" id="IPR029063">
    <property type="entry name" value="SAM-dependent_MTases_sf"/>
</dbReference>
<reference evidence="7" key="1">
    <citation type="submission" date="2015-10" db="EMBL/GenBank/DDBJ databases">
        <authorList>
            <person name="Regsiter A."/>
            <person name="william w."/>
        </authorList>
    </citation>
    <scope>NUCLEOTIDE SEQUENCE</scope>
    <source>
        <strain evidence="7">Montdore</strain>
    </source>
</reference>
<dbReference type="Pfam" id="PF00145">
    <property type="entry name" value="DNA_methylase"/>
    <property type="match status" value="2"/>
</dbReference>
<dbReference type="GO" id="GO:0044027">
    <property type="term" value="P:negative regulation of gene expression via chromosomal CpG island methylation"/>
    <property type="evidence" value="ECO:0007669"/>
    <property type="project" value="TreeGrafter"/>
</dbReference>
<dbReference type="GO" id="GO:0032259">
    <property type="term" value="P:methylation"/>
    <property type="evidence" value="ECO:0007669"/>
    <property type="project" value="UniProtKB-KW"/>
</dbReference>
<evidence type="ECO:0000256" key="6">
    <source>
        <dbReference type="SAM" id="MobiDB-lite"/>
    </source>
</evidence>
<evidence type="ECO:0000256" key="3">
    <source>
        <dbReference type="ARBA" id="ARBA00022679"/>
    </source>
</evidence>
<gene>
    <name evidence="7" type="ORF">GSTUAT00006491001</name>
</gene>
<evidence type="ECO:0000313" key="7">
    <source>
        <dbReference type="EMBL" id="CUS09459.1"/>
    </source>
</evidence>
<dbReference type="GO" id="GO:0003677">
    <property type="term" value="F:DNA binding"/>
    <property type="evidence" value="ECO:0007669"/>
    <property type="project" value="TreeGrafter"/>
</dbReference>
<dbReference type="SUPFAM" id="SSF53335">
    <property type="entry name" value="S-adenosyl-L-methionine-dependent methyltransferases"/>
    <property type="match status" value="1"/>
</dbReference>
<proteinExistence type="inferred from homology"/>
<dbReference type="Proteomes" id="UP001412239">
    <property type="component" value="Unassembled WGS sequence"/>
</dbReference>
<feature type="region of interest" description="Disordered" evidence="6">
    <location>
        <begin position="301"/>
        <end position="335"/>
    </location>
</feature>
<evidence type="ECO:0000256" key="2">
    <source>
        <dbReference type="ARBA" id="ARBA00022603"/>
    </source>
</evidence>
<accession>A0A292PPI2</accession>